<reference evidence="2" key="1">
    <citation type="journal article" date="2017" name="Nat. Ecol. Evol.">
        <title>Genome expansion and lineage-specific genetic innovations in the forest pathogenic fungi Armillaria.</title>
        <authorList>
            <person name="Sipos G."/>
            <person name="Prasanna A.N."/>
            <person name="Walter M.C."/>
            <person name="O'Connor E."/>
            <person name="Balint B."/>
            <person name="Krizsan K."/>
            <person name="Kiss B."/>
            <person name="Hess J."/>
            <person name="Varga T."/>
            <person name="Slot J."/>
            <person name="Riley R."/>
            <person name="Boka B."/>
            <person name="Rigling D."/>
            <person name="Barry K."/>
            <person name="Lee J."/>
            <person name="Mihaltcheva S."/>
            <person name="LaButti K."/>
            <person name="Lipzen A."/>
            <person name="Waldron R."/>
            <person name="Moloney N.M."/>
            <person name="Sperisen C."/>
            <person name="Kredics L."/>
            <person name="Vagvoelgyi C."/>
            <person name="Patrignani A."/>
            <person name="Fitzpatrick D."/>
            <person name="Nagy I."/>
            <person name="Doyle S."/>
            <person name="Anderson J.B."/>
            <person name="Grigoriev I.V."/>
            <person name="Gueldener U."/>
            <person name="Muensterkoetter M."/>
            <person name="Nagy L.G."/>
        </authorList>
    </citation>
    <scope>NUCLEOTIDE SEQUENCE [LARGE SCALE GENOMIC DNA]</scope>
    <source>
        <strain evidence="2">C18/9</strain>
    </source>
</reference>
<name>A0A284QUX9_ARMOS</name>
<evidence type="ECO:0000313" key="2">
    <source>
        <dbReference type="Proteomes" id="UP000219338"/>
    </source>
</evidence>
<accession>A0A284QUX9</accession>
<dbReference type="EMBL" id="FUEG01000002">
    <property type="protein sequence ID" value="SJL00267.1"/>
    <property type="molecule type" value="Genomic_DNA"/>
</dbReference>
<dbReference type="Proteomes" id="UP000219338">
    <property type="component" value="Unassembled WGS sequence"/>
</dbReference>
<dbReference type="OMA" id="HYTINAR"/>
<protein>
    <recommendedName>
        <fullName evidence="3">RRM domain-containing protein</fullName>
    </recommendedName>
</protein>
<sequence length="216" mass="23789">MSQVARQAADGTVISLCYMINSNLFHFLALLHAKHIGLFGVPSTVTTGDIRRLITRTGVQGVSNVAIQYTHRYRRTGNVYLTLSLPNFLRDNLRVLEDATISGITIKAEASLSIPDKDYRYGDGMGTTVVVQGPPGKADVHMFRGMLRGYTLDSGPEPITQIPLPKGGFSRVSRFLVHFATASDAHRFVRDIQGVITENSSDPTVQRAPYRAHVVY</sequence>
<evidence type="ECO:0000313" key="1">
    <source>
        <dbReference type="EMBL" id="SJL00267.1"/>
    </source>
</evidence>
<proteinExistence type="predicted"/>
<dbReference type="OrthoDB" id="5541797at2759"/>
<gene>
    <name evidence="1" type="ORF">ARMOST_03579</name>
</gene>
<evidence type="ECO:0008006" key="3">
    <source>
        <dbReference type="Google" id="ProtNLM"/>
    </source>
</evidence>
<keyword evidence="2" id="KW-1185">Reference proteome</keyword>
<organism evidence="1 2">
    <name type="scientific">Armillaria ostoyae</name>
    <name type="common">Armillaria root rot fungus</name>
    <dbReference type="NCBI Taxonomy" id="47428"/>
    <lineage>
        <taxon>Eukaryota</taxon>
        <taxon>Fungi</taxon>
        <taxon>Dikarya</taxon>
        <taxon>Basidiomycota</taxon>
        <taxon>Agaricomycotina</taxon>
        <taxon>Agaricomycetes</taxon>
        <taxon>Agaricomycetidae</taxon>
        <taxon>Agaricales</taxon>
        <taxon>Marasmiineae</taxon>
        <taxon>Physalacriaceae</taxon>
        <taxon>Armillaria</taxon>
    </lineage>
</organism>
<dbReference type="AlphaFoldDB" id="A0A284QUX9"/>